<dbReference type="AlphaFoldDB" id="A0A9P4KHA1"/>
<organism evidence="1 2">
    <name type="scientific">Lojkania enalia</name>
    <dbReference type="NCBI Taxonomy" id="147567"/>
    <lineage>
        <taxon>Eukaryota</taxon>
        <taxon>Fungi</taxon>
        <taxon>Dikarya</taxon>
        <taxon>Ascomycota</taxon>
        <taxon>Pezizomycotina</taxon>
        <taxon>Dothideomycetes</taxon>
        <taxon>Pleosporomycetidae</taxon>
        <taxon>Pleosporales</taxon>
        <taxon>Pleosporales incertae sedis</taxon>
        <taxon>Lojkania</taxon>
    </lineage>
</organism>
<gene>
    <name evidence="1" type="ORF">CC78DRAFT_575662</name>
</gene>
<evidence type="ECO:0000313" key="2">
    <source>
        <dbReference type="Proteomes" id="UP000800093"/>
    </source>
</evidence>
<dbReference type="Proteomes" id="UP000800093">
    <property type="component" value="Unassembled WGS sequence"/>
</dbReference>
<protein>
    <submittedName>
        <fullName evidence="1">Uncharacterized protein</fullName>
    </submittedName>
</protein>
<reference evidence="2" key="1">
    <citation type="journal article" date="2020" name="Stud. Mycol.">
        <title>101 Dothideomycetes genomes: A test case for predicting lifestyles and emergence of pathogens.</title>
        <authorList>
            <person name="Haridas S."/>
            <person name="Albert R."/>
            <person name="Binder M."/>
            <person name="Bloem J."/>
            <person name="LaButti K."/>
            <person name="Salamov A."/>
            <person name="Andreopoulos B."/>
            <person name="Baker S."/>
            <person name="Barry K."/>
            <person name="Bills G."/>
            <person name="Bluhm B."/>
            <person name="Cannon C."/>
            <person name="Castanera R."/>
            <person name="Culley D."/>
            <person name="Daum C."/>
            <person name="Ezra D."/>
            <person name="Gonzalez J."/>
            <person name="Henrissat B."/>
            <person name="Kuo A."/>
            <person name="Liang C."/>
            <person name="Lipzen A."/>
            <person name="Lutzoni F."/>
            <person name="Magnuson J."/>
            <person name="Mondo S."/>
            <person name="Nolan M."/>
            <person name="Ohm R."/>
            <person name="Pangilinan J."/>
            <person name="Park H.-J."/>
            <person name="Ramirez L."/>
            <person name="Alfaro M."/>
            <person name="Sun H."/>
            <person name="Tritt A."/>
            <person name="Yoshinaga Y."/>
            <person name="Zwiers L.-H."/>
            <person name="Turgeon B."/>
            <person name="Goodwin S."/>
            <person name="Spatafora J."/>
            <person name="Crous P."/>
            <person name="Grigoriev I."/>
        </authorList>
    </citation>
    <scope>NUCLEOTIDE SEQUENCE [LARGE SCALE GENOMIC DNA]</scope>
    <source>
        <strain evidence="2">CBS 304.66</strain>
    </source>
</reference>
<sequence>MAIAPKTLVSYDFLIALISTFSILSMGVMRPAQYTSAAGVFFGEELEGEIDVEAEDDDVFRGWRDREGGFRGLEAGALAAAYDEDCLGVRSY</sequence>
<keyword evidence="2" id="KW-1185">Reference proteome</keyword>
<evidence type="ECO:0000313" key="1">
    <source>
        <dbReference type="EMBL" id="KAF2268681.1"/>
    </source>
</evidence>
<accession>A0A9P4KHA1</accession>
<comment type="caution">
    <text evidence="1">The sequence shown here is derived from an EMBL/GenBank/DDBJ whole genome shotgun (WGS) entry which is preliminary data.</text>
</comment>
<proteinExistence type="predicted"/>
<name>A0A9P4KHA1_9PLEO</name>
<dbReference type="EMBL" id="ML986585">
    <property type="protein sequence ID" value="KAF2268681.1"/>
    <property type="molecule type" value="Genomic_DNA"/>
</dbReference>